<keyword evidence="1" id="KW-0472">Membrane</keyword>
<dbReference type="OrthoDB" id="9784784at2"/>
<dbReference type="EMBL" id="QGDL01000002">
    <property type="protein sequence ID" value="PWJ31365.1"/>
    <property type="molecule type" value="Genomic_DNA"/>
</dbReference>
<dbReference type="Proteomes" id="UP000245845">
    <property type="component" value="Unassembled WGS sequence"/>
</dbReference>
<gene>
    <name evidence="2" type="ORF">A8806_102221</name>
</gene>
<evidence type="ECO:0000256" key="1">
    <source>
        <dbReference type="SAM" id="Phobius"/>
    </source>
</evidence>
<name>A0A2Y9BE53_9FIRM</name>
<dbReference type="Pfam" id="PF12730">
    <property type="entry name" value="ABC2_membrane_4"/>
    <property type="match status" value="1"/>
</dbReference>
<organism evidence="2 3">
    <name type="scientific">Faecalicatena orotica</name>
    <dbReference type="NCBI Taxonomy" id="1544"/>
    <lineage>
        <taxon>Bacteria</taxon>
        <taxon>Bacillati</taxon>
        <taxon>Bacillota</taxon>
        <taxon>Clostridia</taxon>
        <taxon>Lachnospirales</taxon>
        <taxon>Lachnospiraceae</taxon>
        <taxon>Faecalicatena</taxon>
    </lineage>
</organism>
<comment type="caution">
    <text evidence="2">The sequence shown here is derived from an EMBL/GenBank/DDBJ whole genome shotgun (WGS) entry which is preliminary data.</text>
</comment>
<keyword evidence="1" id="KW-0812">Transmembrane</keyword>
<feature type="transmembrane region" description="Helical" evidence="1">
    <location>
        <begin position="16"/>
        <end position="38"/>
    </location>
</feature>
<sequence>MRLFHLEWKKINKRPYLYAALGMAAFSLFVAMLFMLMPKEEMELSQIDPVWGNITTLVSCVTFAEFAVFGAVLNARTVLEDYIGKQVLLLFSYPIRREELIRTKMAITWGLTAGGALVTNLAAMLAAAVVSFIFRPLETGFGVNEALAVLLYSAGMAVMAGNIALISLWFGFWKSSVVTEIVSSLIIIIPLANMLSASLFSSGLQGYLFLLAAVGATLAVSAVITMKIIHRVKNMEVK</sequence>
<feature type="transmembrane region" description="Helical" evidence="1">
    <location>
        <begin position="106"/>
        <end position="134"/>
    </location>
</feature>
<accession>A0A2Y9BE53</accession>
<evidence type="ECO:0000313" key="3">
    <source>
        <dbReference type="Proteomes" id="UP000245845"/>
    </source>
</evidence>
<evidence type="ECO:0000313" key="2">
    <source>
        <dbReference type="EMBL" id="PWJ31365.1"/>
    </source>
</evidence>
<protein>
    <submittedName>
        <fullName evidence="2">ABC-2 family transporter</fullName>
    </submittedName>
</protein>
<feature type="transmembrane region" description="Helical" evidence="1">
    <location>
        <begin position="146"/>
        <end position="170"/>
    </location>
</feature>
<dbReference type="AlphaFoldDB" id="A0A2Y9BE53"/>
<keyword evidence="3" id="KW-1185">Reference proteome</keyword>
<dbReference type="RefSeq" id="WP_109730078.1">
    <property type="nucleotide sequence ID" value="NZ_BAAACK010000006.1"/>
</dbReference>
<feature type="transmembrane region" description="Helical" evidence="1">
    <location>
        <begin position="206"/>
        <end position="229"/>
    </location>
</feature>
<feature type="transmembrane region" description="Helical" evidence="1">
    <location>
        <begin position="50"/>
        <end position="73"/>
    </location>
</feature>
<reference evidence="2 3" key="1">
    <citation type="submission" date="2018-05" db="EMBL/GenBank/DDBJ databases">
        <title>The Hungate 1000. A catalogue of reference genomes from the rumen microbiome.</title>
        <authorList>
            <person name="Kelly W."/>
        </authorList>
    </citation>
    <scope>NUCLEOTIDE SEQUENCE [LARGE SCALE GENOMIC DNA]</scope>
    <source>
        <strain evidence="2 3">NLAE-zl-C242</strain>
    </source>
</reference>
<feature type="transmembrane region" description="Helical" evidence="1">
    <location>
        <begin position="177"/>
        <end position="200"/>
    </location>
</feature>
<keyword evidence="1" id="KW-1133">Transmembrane helix</keyword>
<proteinExistence type="predicted"/>